<accession>A0A9D9DI54</accession>
<reference evidence="1" key="2">
    <citation type="journal article" date="2021" name="PeerJ">
        <title>Extensive microbial diversity within the chicken gut microbiome revealed by metagenomics and culture.</title>
        <authorList>
            <person name="Gilroy R."/>
            <person name="Ravi A."/>
            <person name="Getino M."/>
            <person name="Pursley I."/>
            <person name="Horton D.L."/>
            <person name="Alikhan N.F."/>
            <person name="Baker D."/>
            <person name="Gharbi K."/>
            <person name="Hall N."/>
            <person name="Watson M."/>
            <person name="Adriaenssens E.M."/>
            <person name="Foster-Nyarko E."/>
            <person name="Jarju S."/>
            <person name="Secka A."/>
            <person name="Antonio M."/>
            <person name="Oren A."/>
            <person name="Chaudhuri R.R."/>
            <person name="La Ragione R."/>
            <person name="Hildebrand F."/>
            <person name="Pallen M.J."/>
        </authorList>
    </citation>
    <scope>NUCLEOTIDE SEQUENCE</scope>
    <source>
        <strain evidence="1">11159</strain>
    </source>
</reference>
<dbReference type="Proteomes" id="UP000823613">
    <property type="component" value="Unassembled WGS sequence"/>
</dbReference>
<gene>
    <name evidence="1" type="ORF">IAC58_01335</name>
</gene>
<dbReference type="EMBL" id="JADIMY010000027">
    <property type="protein sequence ID" value="MBO8427185.1"/>
    <property type="molecule type" value="Genomic_DNA"/>
</dbReference>
<evidence type="ECO:0000313" key="1">
    <source>
        <dbReference type="EMBL" id="MBO8427185.1"/>
    </source>
</evidence>
<reference evidence="1" key="1">
    <citation type="submission" date="2020-10" db="EMBL/GenBank/DDBJ databases">
        <authorList>
            <person name="Gilroy R."/>
        </authorList>
    </citation>
    <scope>NUCLEOTIDE SEQUENCE</scope>
    <source>
        <strain evidence="1">11159</strain>
    </source>
</reference>
<evidence type="ECO:0000313" key="2">
    <source>
        <dbReference type="Proteomes" id="UP000823613"/>
    </source>
</evidence>
<name>A0A9D9DI54_9BACL</name>
<organism evidence="1 2">
    <name type="scientific">Candidatus Onthovivens merdipullorum</name>
    <dbReference type="NCBI Taxonomy" id="2840889"/>
    <lineage>
        <taxon>Bacteria</taxon>
        <taxon>Bacillati</taxon>
        <taxon>Bacillota</taxon>
        <taxon>Bacilli</taxon>
        <taxon>Bacillales</taxon>
        <taxon>Candidatus Onthovivens</taxon>
    </lineage>
</organism>
<protein>
    <submittedName>
        <fullName evidence="1">Uncharacterized protein</fullName>
    </submittedName>
</protein>
<sequence>MNKTLNDLLNNNEFEKAEEYIQNDDVSLKDKIDGIKFLLYSFETRRAKKLFLKYKDEIEKASYLDFATLYIGIYVELKDEINLNKAKQEILNGPYVDQGVEEFRNRIDDFIMYLKASLVTPKKEEEIDINLTKKKIASNSYEEVLNGLDDAEKILKEGIDLTKYVAQVARKYTKYSLKFYYLITFLLKNNYDDTFSIDKFDIPITFTLSKIKNKFNEISSEISTKISKAKAEAKDVGIFYLFQIAFSFVEAYLIPERIDNIDLNTLMRVTYDIVRGNFEPMEDDPLEVEFPYIDSLYDEYKEFILEVLKESFFEAATYTKISNFNKASA</sequence>
<dbReference type="AlphaFoldDB" id="A0A9D9DI54"/>
<comment type="caution">
    <text evidence="1">The sequence shown here is derived from an EMBL/GenBank/DDBJ whole genome shotgun (WGS) entry which is preliminary data.</text>
</comment>
<proteinExistence type="predicted"/>